<dbReference type="EMBL" id="AUZZ01003067">
    <property type="protein sequence ID" value="EQD58041.1"/>
    <property type="molecule type" value="Genomic_DNA"/>
</dbReference>
<keyword evidence="1" id="KW-0418">Kinase</keyword>
<proteinExistence type="predicted"/>
<dbReference type="Gene3D" id="3.40.50.10330">
    <property type="entry name" value="Probable inorganic polyphosphate/atp-NAD kinase, domain 1"/>
    <property type="match status" value="1"/>
</dbReference>
<reference evidence="1" key="2">
    <citation type="journal article" date="2014" name="ISME J.">
        <title>Microbial stratification in low pH oxic and suboxic macroscopic growths along an acid mine drainage.</title>
        <authorList>
            <person name="Mendez-Garcia C."/>
            <person name="Mesa V."/>
            <person name="Sprenger R.R."/>
            <person name="Richter M."/>
            <person name="Diez M.S."/>
            <person name="Solano J."/>
            <person name="Bargiela R."/>
            <person name="Golyshina O.V."/>
            <person name="Manteca A."/>
            <person name="Ramos J.L."/>
            <person name="Gallego J.R."/>
            <person name="Llorente I."/>
            <person name="Martins Dos Santos V.A."/>
            <person name="Jensen O.N."/>
            <person name="Pelaez A.I."/>
            <person name="Sanchez J."/>
            <person name="Ferrer M."/>
        </authorList>
    </citation>
    <scope>NUCLEOTIDE SEQUENCE</scope>
</reference>
<accession>T1ABC5</accession>
<sequence length="144" mass="14857">EVVVDGEAAGRVRADGVIVSSPTGSTAYSLSSFGPIVDPGLDALVLTAIAPFRAEARALVLEPLRTICLRAVDRDTGSVVLVDGAAEQPMPAGATLAIYRSPRRARIVRFGASFFYRLRGKGILPWAEAGPTGGAARAGVPPAT</sequence>
<evidence type="ECO:0000313" key="1">
    <source>
        <dbReference type="EMBL" id="EQD58041.1"/>
    </source>
</evidence>
<comment type="caution">
    <text evidence="1">The sequence shown here is derived from an EMBL/GenBank/DDBJ whole genome shotgun (WGS) entry which is preliminary data.</text>
</comment>
<dbReference type="AlphaFoldDB" id="T1ABC5"/>
<keyword evidence="1" id="KW-0808">Transferase</keyword>
<organism evidence="1">
    <name type="scientific">mine drainage metagenome</name>
    <dbReference type="NCBI Taxonomy" id="410659"/>
    <lineage>
        <taxon>unclassified sequences</taxon>
        <taxon>metagenomes</taxon>
        <taxon>ecological metagenomes</taxon>
    </lineage>
</organism>
<protein>
    <submittedName>
        <fullName evidence="1">ATP-NAD/AcoX kinase</fullName>
        <ecNumber evidence="1">2.7.1.-</ecNumber>
    </submittedName>
</protein>
<reference evidence="1" key="1">
    <citation type="submission" date="2013-08" db="EMBL/GenBank/DDBJ databases">
        <authorList>
            <person name="Mendez C."/>
            <person name="Richter M."/>
            <person name="Ferrer M."/>
            <person name="Sanchez J."/>
        </authorList>
    </citation>
    <scope>NUCLEOTIDE SEQUENCE</scope>
</reference>
<dbReference type="Pfam" id="PF20143">
    <property type="entry name" value="NAD_kinase_C"/>
    <property type="match status" value="1"/>
</dbReference>
<gene>
    <name evidence="1" type="ORF">B2A_04555</name>
</gene>
<dbReference type="Gene3D" id="2.60.200.30">
    <property type="entry name" value="Probable inorganic polyphosphate/atp-NAD kinase, domain 2"/>
    <property type="match status" value="1"/>
</dbReference>
<feature type="non-terminal residue" evidence="1">
    <location>
        <position position="1"/>
    </location>
</feature>
<dbReference type="SUPFAM" id="SSF111331">
    <property type="entry name" value="NAD kinase/diacylglycerol kinase-like"/>
    <property type="match status" value="1"/>
</dbReference>
<dbReference type="GO" id="GO:0006741">
    <property type="term" value="P:NADP+ biosynthetic process"/>
    <property type="evidence" value="ECO:0007669"/>
    <property type="project" value="TreeGrafter"/>
</dbReference>
<dbReference type="EC" id="2.7.1.-" evidence="1"/>
<dbReference type="PANTHER" id="PTHR20275:SF0">
    <property type="entry name" value="NAD KINASE"/>
    <property type="match status" value="1"/>
</dbReference>
<dbReference type="InterPro" id="IPR017438">
    <property type="entry name" value="ATP-NAD_kinase_N"/>
</dbReference>
<dbReference type="PANTHER" id="PTHR20275">
    <property type="entry name" value="NAD KINASE"/>
    <property type="match status" value="1"/>
</dbReference>
<name>T1ABC5_9ZZZZ</name>
<dbReference type="InterPro" id="IPR017437">
    <property type="entry name" value="ATP-NAD_kinase_PpnK-typ_C"/>
</dbReference>
<dbReference type="GO" id="GO:0019674">
    <property type="term" value="P:NAD+ metabolic process"/>
    <property type="evidence" value="ECO:0007669"/>
    <property type="project" value="InterPro"/>
</dbReference>
<dbReference type="InterPro" id="IPR016064">
    <property type="entry name" value="NAD/diacylglycerol_kinase_sf"/>
</dbReference>
<dbReference type="GO" id="GO:0003951">
    <property type="term" value="F:NAD+ kinase activity"/>
    <property type="evidence" value="ECO:0007669"/>
    <property type="project" value="InterPro"/>
</dbReference>